<accession>A0A5M8PVC7</accession>
<proteinExistence type="predicted"/>
<dbReference type="Proteomes" id="UP000324767">
    <property type="component" value="Unassembled WGS sequence"/>
</dbReference>
<evidence type="ECO:0000313" key="3">
    <source>
        <dbReference type="Proteomes" id="UP000324767"/>
    </source>
</evidence>
<sequence>MKPTIATLATIVAITFTLKGVAAAALPEPQSMILSAVLGGPQWLTVFAAVTFSDGDSIHYASKRGHAHVAAQNFVTRHSKDIGIVAKAEVIEDCAAPCDFYINSVDEPEPAKREVELVKESEDLEDCAAPCDFYVRSEESADILVRPLPLGPAEGPALPQKRAAELVKESEDLEECAAPCDFYVRSEKSADMQIHGHSRQVGLAEGPGLPEKRDAELVKESEETEDCAAPCDFYIRSVDEDDAVEDDLAKLRLAKKSDDTADEEDAVEDDLATLWLAKKSDDTADEEDAVEDDLAKLWLAKKSDDTADEEDVVEDGLAKVWLAKKSDDTADEEDVVEDDLAKVWLAKKSDDTADDEDCAAPCDFYVT</sequence>
<dbReference type="EMBL" id="VXIT01000004">
    <property type="protein sequence ID" value="KAA6412984.1"/>
    <property type="molecule type" value="Genomic_DNA"/>
</dbReference>
<feature type="signal peptide" evidence="1">
    <location>
        <begin position="1"/>
        <end position="23"/>
    </location>
</feature>
<dbReference type="AlphaFoldDB" id="A0A5M8PVC7"/>
<gene>
    <name evidence="2" type="ORF">FRX48_02727</name>
</gene>
<organism evidence="2 3">
    <name type="scientific">Lasallia pustulata</name>
    <dbReference type="NCBI Taxonomy" id="136370"/>
    <lineage>
        <taxon>Eukaryota</taxon>
        <taxon>Fungi</taxon>
        <taxon>Dikarya</taxon>
        <taxon>Ascomycota</taxon>
        <taxon>Pezizomycotina</taxon>
        <taxon>Lecanoromycetes</taxon>
        <taxon>OSLEUM clade</taxon>
        <taxon>Umbilicariomycetidae</taxon>
        <taxon>Umbilicariales</taxon>
        <taxon>Umbilicariaceae</taxon>
        <taxon>Lasallia</taxon>
    </lineage>
</organism>
<reference evidence="2 3" key="1">
    <citation type="submission" date="2019-09" db="EMBL/GenBank/DDBJ databases">
        <title>The hologenome of the rock-dwelling lichen Lasallia pustulata.</title>
        <authorList>
            <person name="Greshake Tzovaras B."/>
            <person name="Segers F."/>
            <person name="Bicker A."/>
            <person name="Dal Grande F."/>
            <person name="Otte J."/>
            <person name="Hankeln T."/>
            <person name="Schmitt I."/>
            <person name="Ebersberger I."/>
        </authorList>
    </citation>
    <scope>NUCLEOTIDE SEQUENCE [LARGE SCALE GENOMIC DNA]</scope>
    <source>
        <strain evidence="2">A1-1</strain>
    </source>
</reference>
<evidence type="ECO:0000256" key="1">
    <source>
        <dbReference type="SAM" id="SignalP"/>
    </source>
</evidence>
<comment type="caution">
    <text evidence="2">The sequence shown here is derived from an EMBL/GenBank/DDBJ whole genome shotgun (WGS) entry which is preliminary data.</text>
</comment>
<evidence type="ECO:0000313" key="2">
    <source>
        <dbReference type="EMBL" id="KAA6412984.1"/>
    </source>
</evidence>
<keyword evidence="1" id="KW-0732">Signal</keyword>
<feature type="chain" id="PRO_5024312882" evidence="1">
    <location>
        <begin position="24"/>
        <end position="367"/>
    </location>
</feature>
<protein>
    <submittedName>
        <fullName evidence="2">Uncharacterized protein</fullName>
    </submittedName>
</protein>
<name>A0A5M8PVC7_9LECA</name>